<dbReference type="KEGG" id="pin:Ping_1885"/>
<keyword evidence="8" id="KW-0808">Transferase</keyword>
<gene>
    <name evidence="8" type="ordered locus">Ping_1885</name>
</gene>
<dbReference type="PANTHER" id="PTHR30231">
    <property type="entry name" value="DNA POLYMERASE III SUBUNIT EPSILON"/>
    <property type="match status" value="1"/>
</dbReference>
<dbReference type="EC" id="2.7.7.7" evidence="1"/>
<protein>
    <recommendedName>
        <fullName evidence="1">DNA-directed DNA polymerase</fullName>
        <ecNumber evidence="1">2.7.7.7</ecNumber>
    </recommendedName>
</protein>
<dbReference type="RefSeq" id="WP_011770221.1">
    <property type="nucleotide sequence ID" value="NC_008709.1"/>
</dbReference>
<feature type="domain" description="Exonuclease" evidence="7">
    <location>
        <begin position="6"/>
        <end position="173"/>
    </location>
</feature>
<comment type="subunit">
    <text evidence="5">DNA polymerase III contains a core (composed of alpha, epsilon and theta chains) that associates with a tau subunit. This core dimerizes to form the POLIII' complex. PolIII' associates with the gamma complex (composed of gamma, delta, delta', psi and chi chains) and with the beta chain to form the complete DNA polymerase III complex.</text>
</comment>
<name>A1SVZ6_PSYIN</name>
<dbReference type="GO" id="GO:0003887">
    <property type="term" value="F:DNA-directed DNA polymerase activity"/>
    <property type="evidence" value="ECO:0007669"/>
    <property type="project" value="UniProtKB-EC"/>
</dbReference>
<proteinExistence type="predicted"/>
<dbReference type="FunFam" id="3.30.420.10:FF:000045">
    <property type="entry name" value="3'-5' exonuclease DinG"/>
    <property type="match status" value="1"/>
</dbReference>
<dbReference type="InterPro" id="IPR013520">
    <property type="entry name" value="Ribonucl_H"/>
</dbReference>
<dbReference type="OrthoDB" id="9803913at2"/>
<accession>A1SVZ6</accession>
<keyword evidence="8" id="KW-0548">Nucleotidyltransferase</keyword>
<dbReference type="EMBL" id="CP000510">
    <property type="protein sequence ID" value="ABM03661.1"/>
    <property type="molecule type" value="Genomic_DNA"/>
</dbReference>
<dbReference type="SMART" id="SM00479">
    <property type="entry name" value="EXOIII"/>
    <property type="match status" value="1"/>
</dbReference>
<dbReference type="InterPro" id="IPR012337">
    <property type="entry name" value="RNaseH-like_sf"/>
</dbReference>
<evidence type="ECO:0000256" key="5">
    <source>
        <dbReference type="ARBA" id="ARBA00026073"/>
    </source>
</evidence>
<keyword evidence="3" id="KW-0378">Hydrolase</keyword>
<keyword evidence="2" id="KW-0540">Nuclease</keyword>
<dbReference type="Pfam" id="PF00929">
    <property type="entry name" value="RNase_T"/>
    <property type="match status" value="1"/>
</dbReference>
<dbReference type="GO" id="GO:0005829">
    <property type="term" value="C:cytosol"/>
    <property type="evidence" value="ECO:0007669"/>
    <property type="project" value="TreeGrafter"/>
</dbReference>
<comment type="function">
    <text evidence="4">DNA polymerase III is a complex, multichain enzyme responsible for most of the replicative synthesis in bacteria. The epsilon subunit contain the editing function and is a proofreading 3'-5' exonuclease.</text>
</comment>
<dbReference type="NCBIfam" id="TIGR00573">
    <property type="entry name" value="dnaq"/>
    <property type="match status" value="1"/>
</dbReference>
<evidence type="ECO:0000256" key="6">
    <source>
        <dbReference type="ARBA" id="ARBA00049244"/>
    </source>
</evidence>
<dbReference type="PANTHER" id="PTHR30231:SF37">
    <property type="entry name" value="EXODEOXYRIBONUCLEASE 10"/>
    <property type="match status" value="1"/>
</dbReference>
<keyword evidence="9" id="KW-1185">Reference proteome</keyword>
<comment type="catalytic activity">
    <reaction evidence="6">
        <text>DNA(n) + a 2'-deoxyribonucleoside 5'-triphosphate = DNA(n+1) + diphosphate</text>
        <dbReference type="Rhea" id="RHEA:22508"/>
        <dbReference type="Rhea" id="RHEA-COMP:17339"/>
        <dbReference type="Rhea" id="RHEA-COMP:17340"/>
        <dbReference type="ChEBI" id="CHEBI:33019"/>
        <dbReference type="ChEBI" id="CHEBI:61560"/>
        <dbReference type="ChEBI" id="CHEBI:173112"/>
        <dbReference type="EC" id="2.7.7.7"/>
    </reaction>
</comment>
<dbReference type="Gene3D" id="3.30.420.10">
    <property type="entry name" value="Ribonuclease H-like superfamily/Ribonuclease H"/>
    <property type="match status" value="1"/>
</dbReference>
<dbReference type="Proteomes" id="UP000000639">
    <property type="component" value="Chromosome"/>
</dbReference>
<dbReference type="CDD" id="cd06127">
    <property type="entry name" value="DEDDh"/>
    <property type="match status" value="1"/>
</dbReference>
<dbReference type="InterPro" id="IPR036397">
    <property type="entry name" value="RNaseH_sf"/>
</dbReference>
<keyword evidence="3" id="KW-0269">Exonuclease</keyword>
<dbReference type="GO" id="GO:0008408">
    <property type="term" value="F:3'-5' exonuclease activity"/>
    <property type="evidence" value="ECO:0007669"/>
    <property type="project" value="TreeGrafter"/>
</dbReference>
<evidence type="ECO:0000313" key="9">
    <source>
        <dbReference type="Proteomes" id="UP000000639"/>
    </source>
</evidence>
<evidence type="ECO:0000313" key="8">
    <source>
        <dbReference type="EMBL" id="ABM03661.1"/>
    </source>
</evidence>
<evidence type="ECO:0000256" key="1">
    <source>
        <dbReference type="ARBA" id="ARBA00012417"/>
    </source>
</evidence>
<reference evidence="8 9" key="1">
    <citation type="submission" date="2007-01" db="EMBL/GenBank/DDBJ databases">
        <title>Complete sequence of Psychromonas ingrahamii 37.</title>
        <authorList>
            <consortium name="US DOE Joint Genome Institute"/>
            <person name="Copeland A."/>
            <person name="Lucas S."/>
            <person name="Lapidus A."/>
            <person name="Barry K."/>
            <person name="Detter J.C."/>
            <person name="Glavina del Rio T."/>
            <person name="Hammon N."/>
            <person name="Israni S."/>
            <person name="Dalin E."/>
            <person name="Tice H."/>
            <person name="Pitluck S."/>
            <person name="Thompson L.S."/>
            <person name="Brettin T."/>
            <person name="Bruce D."/>
            <person name="Han C."/>
            <person name="Tapia R."/>
            <person name="Schmutz J."/>
            <person name="Larimer F."/>
            <person name="Land M."/>
            <person name="Hauser L."/>
            <person name="Kyrpides N."/>
            <person name="Ivanova N."/>
            <person name="Staley J."/>
            <person name="Richardson P."/>
        </authorList>
    </citation>
    <scope>NUCLEOTIDE SEQUENCE [LARGE SCALE GENOMIC DNA]</scope>
    <source>
        <strain evidence="8 9">37</strain>
    </source>
</reference>
<dbReference type="SUPFAM" id="SSF53098">
    <property type="entry name" value="Ribonuclease H-like"/>
    <property type="match status" value="1"/>
</dbReference>
<evidence type="ECO:0000256" key="2">
    <source>
        <dbReference type="ARBA" id="ARBA00022722"/>
    </source>
</evidence>
<evidence type="ECO:0000259" key="7">
    <source>
        <dbReference type="SMART" id="SM00479"/>
    </source>
</evidence>
<organism evidence="8 9">
    <name type="scientific">Psychromonas ingrahamii (strain DSM 17664 / CCUG 51855 / 37)</name>
    <dbReference type="NCBI Taxonomy" id="357804"/>
    <lineage>
        <taxon>Bacteria</taxon>
        <taxon>Pseudomonadati</taxon>
        <taxon>Pseudomonadota</taxon>
        <taxon>Gammaproteobacteria</taxon>
        <taxon>Alteromonadales</taxon>
        <taxon>Psychromonadaceae</taxon>
        <taxon>Psychromonas</taxon>
    </lineage>
</organism>
<dbReference type="AlphaFoldDB" id="A1SVZ6"/>
<dbReference type="STRING" id="357804.Ping_1885"/>
<dbReference type="GO" id="GO:0045004">
    <property type="term" value="P:DNA replication proofreading"/>
    <property type="evidence" value="ECO:0007669"/>
    <property type="project" value="TreeGrafter"/>
</dbReference>
<evidence type="ECO:0000256" key="4">
    <source>
        <dbReference type="ARBA" id="ARBA00025483"/>
    </source>
</evidence>
<dbReference type="eggNOG" id="COG2176">
    <property type="taxonomic scope" value="Bacteria"/>
</dbReference>
<evidence type="ECO:0000256" key="3">
    <source>
        <dbReference type="ARBA" id="ARBA00022839"/>
    </source>
</evidence>
<dbReference type="GO" id="GO:0003677">
    <property type="term" value="F:DNA binding"/>
    <property type="evidence" value="ECO:0007669"/>
    <property type="project" value="InterPro"/>
</dbReference>
<sequence length="204" mass="23092">MSDAKNIVIFDFETTGLSPKMGDRPIEIGAVRIKNGLLVERFQALMHPGIRISSFIENFTGISNKMLAEAKPCAEVMGRFCDFIGSDNLVAHNASFDKRFLDAELHRISRGYSGQISCSMLLARRVLRDAPNHKLGTLVDYLNIQTEGVYHRALFDSEMTANVWLAMINKIQQHYKMKTIPFALMQKLCKTPAAFAHRTILNWK</sequence>
<dbReference type="InterPro" id="IPR006054">
    <property type="entry name" value="DnaQ"/>
</dbReference>
<dbReference type="HOGENOM" id="CLU_047806_7_1_6"/>